<name>A0A0E9SHT4_ANGAN</name>
<evidence type="ECO:0000313" key="1">
    <source>
        <dbReference type="EMBL" id="JAH40083.1"/>
    </source>
</evidence>
<dbReference type="AlphaFoldDB" id="A0A0E9SHT4"/>
<reference evidence="1" key="1">
    <citation type="submission" date="2014-11" db="EMBL/GenBank/DDBJ databases">
        <authorList>
            <person name="Amaro Gonzalez C."/>
        </authorList>
    </citation>
    <scope>NUCLEOTIDE SEQUENCE</scope>
</reference>
<protein>
    <submittedName>
        <fullName evidence="1">Uncharacterized protein</fullName>
    </submittedName>
</protein>
<dbReference type="EMBL" id="GBXM01068494">
    <property type="protein sequence ID" value="JAH40083.1"/>
    <property type="molecule type" value="Transcribed_RNA"/>
</dbReference>
<sequence>MVIEVNEHKVLGLHIKFSI</sequence>
<reference evidence="1" key="2">
    <citation type="journal article" date="2015" name="Fish Shellfish Immunol.">
        <title>Early steps in the European eel (Anguilla anguilla)-Vibrio vulnificus interaction in the gills: Role of the RtxA13 toxin.</title>
        <authorList>
            <person name="Callol A."/>
            <person name="Pajuelo D."/>
            <person name="Ebbesson L."/>
            <person name="Teles M."/>
            <person name="MacKenzie S."/>
            <person name="Amaro C."/>
        </authorList>
    </citation>
    <scope>NUCLEOTIDE SEQUENCE</scope>
</reference>
<proteinExistence type="predicted"/>
<accession>A0A0E9SHT4</accession>
<organism evidence="1">
    <name type="scientific">Anguilla anguilla</name>
    <name type="common">European freshwater eel</name>
    <name type="synonym">Muraena anguilla</name>
    <dbReference type="NCBI Taxonomy" id="7936"/>
    <lineage>
        <taxon>Eukaryota</taxon>
        <taxon>Metazoa</taxon>
        <taxon>Chordata</taxon>
        <taxon>Craniata</taxon>
        <taxon>Vertebrata</taxon>
        <taxon>Euteleostomi</taxon>
        <taxon>Actinopterygii</taxon>
        <taxon>Neopterygii</taxon>
        <taxon>Teleostei</taxon>
        <taxon>Anguilliformes</taxon>
        <taxon>Anguillidae</taxon>
        <taxon>Anguilla</taxon>
    </lineage>
</organism>